<organism evidence="3 4">
    <name type="scientific">Hibiscus sabdariffa</name>
    <name type="common">roselle</name>
    <dbReference type="NCBI Taxonomy" id="183260"/>
    <lineage>
        <taxon>Eukaryota</taxon>
        <taxon>Viridiplantae</taxon>
        <taxon>Streptophyta</taxon>
        <taxon>Embryophyta</taxon>
        <taxon>Tracheophyta</taxon>
        <taxon>Spermatophyta</taxon>
        <taxon>Magnoliopsida</taxon>
        <taxon>eudicotyledons</taxon>
        <taxon>Gunneridae</taxon>
        <taxon>Pentapetalae</taxon>
        <taxon>rosids</taxon>
        <taxon>malvids</taxon>
        <taxon>Malvales</taxon>
        <taxon>Malvaceae</taxon>
        <taxon>Malvoideae</taxon>
        <taxon>Hibiscus</taxon>
    </lineage>
</organism>
<protein>
    <submittedName>
        <fullName evidence="3">Uncharacterized protein</fullName>
    </submittedName>
</protein>
<sequence length="265" mass="30068">MDARLLGSEEENSENMRKRVWEESKKLWKIGFPSILARVTTFGMYVMTQAFIGHIGQLKLASYALIQVIVVQFSNGVLCNRDTLWASIWSKIIPHVGEDEEIASDAGYMSLWFIPMLYSYVLNFTIQKYLQFQLKNTIVGWISVDSFVVHVLLSWIFMSKMNWGIPGYLFTSEEEVANSVEDLSMLLSFSVLLNSVQSILSGVAIGMGRQKMVAHVNICSYYVVGVPLGILLGYLAKMKVKGYMDWDDTWGYNANICPSLHNLKD</sequence>
<dbReference type="Proteomes" id="UP001472677">
    <property type="component" value="Unassembled WGS sequence"/>
</dbReference>
<comment type="caution">
    <text evidence="3">The sequence shown here is derived from an EMBL/GenBank/DDBJ whole genome shotgun (WGS) entry which is preliminary data.</text>
</comment>
<gene>
    <name evidence="3" type="ORF">V6N12_024298</name>
</gene>
<feature type="transmembrane region" description="Helical" evidence="2">
    <location>
        <begin position="106"/>
        <end position="126"/>
    </location>
</feature>
<evidence type="ECO:0000313" key="3">
    <source>
        <dbReference type="EMBL" id="KAK8589909.1"/>
    </source>
</evidence>
<keyword evidence="2" id="KW-0812">Transmembrane</keyword>
<feature type="transmembrane region" description="Helical" evidence="2">
    <location>
        <begin position="138"/>
        <end position="158"/>
    </location>
</feature>
<evidence type="ECO:0000256" key="1">
    <source>
        <dbReference type="ARBA" id="ARBA00010199"/>
    </source>
</evidence>
<feature type="transmembrane region" description="Helical" evidence="2">
    <location>
        <begin position="30"/>
        <end position="48"/>
    </location>
</feature>
<dbReference type="EMBL" id="JBBPBM010000004">
    <property type="protein sequence ID" value="KAK8589909.1"/>
    <property type="molecule type" value="Genomic_DNA"/>
</dbReference>
<feature type="transmembrane region" description="Helical" evidence="2">
    <location>
        <begin position="185"/>
        <end position="206"/>
    </location>
</feature>
<evidence type="ECO:0000313" key="4">
    <source>
        <dbReference type="Proteomes" id="UP001472677"/>
    </source>
</evidence>
<keyword evidence="2" id="KW-0472">Membrane</keyword>
<proteinExistence type="inferred from homology"/>
<evidence type="ECO:0000256" key="2">
    <source>
        <dbReference type="SAM" id="Phobius"/>
    </source>
</evidence>
<comment type="similarity">
    <text evidence="1">Belongs to the multi antimicrobial extrusion (MATE) (TC 2.A.66.1) family.</text>
</comment>
<dbReference type="PANTHER" id="PTHR11206">
    <property type="entry name" value="MULTIDRUG RESISTANCE PROTEIN"/>
    <property type="match status" value="1"/>
</dbReference>
<keyword evidence="2" id="KW-1133">Transmembrane helix</keyword>
<reference evidence="3 4" key="1">
    <citation type="journal article" date="2024" name="G3 (Bethesda)">
        <title>Genome assembly of Hibiscus sabdariffa L. provides insights into metabolisms of medicinal natural products.</title>
        <authorList>
            <person name="Kim T."/>
        </authorList>
    </citation>
    <scope>NUCLEOTIDE SEQUENCE [LARGE SCALE GENOMIC DNA]</scope>
    <source>
        <strain evidence="3">TK-2024</strain>
        <tissue evidence="3">Old leaves</tissue>
    </source>
</reference>
<name>A0ABR2G061_9ROSI</name>
<accession>A0ABR2G061</accession>
<keyword evidence="4" id="KW-1185">Reference proteome</keyword>
<dbReference type="InterPro" id="IPR002528">
    <property type="entry name" value="MATE_fam"/>
</dbReference>
<dbReference type="Pfam" id="PF01554">
    <property type="entry name" value="MatE"/>
    <property type="match status" value="1"/>
</dbReference>
<feature type="transmembrane region" description="Helical" evidence="2">
    <location>
        <begin position="218"/>
        <end position="236"/>
    </location>
</feature>